<dbReference type="InterPro" id="IPR001387">
    <property type="entry name" value="Cro/C1-type_HTH"/>
</dbReference>
<dbReference type="Pfam" id="PF13560">
    <property type="entry name" value="HTH_31"/>
    <property type="match status" value="1"/>
</dbReference>
<evidence type="ECO:0000259" key="2">
    <source>
        <dbReference type="PROSITE" id="PS50943"/>
    </source>
</evidence>
<dbReference type="Pfam" id="PF00931">
    <property type="entry name" value="NB-ARC"/>
    <property type="match status" value="1"/>
</dbReference>
<dbReference type="Gene3D" id="1.25.40.10">
    <property type="entry name" value="Tetratricopeptide repeat domain"/>
    <property type="match status" value="1"/>
</dbReference>
<dbReference type="Proteomes" id="UP000612282">
    <property type="component" value="Unassembled WGS sequence"/>
</dbReference>
<evidence type="ECO:0000313" key="4">
    <source>
        <dbReference type="Proteomes" id="UP000612282"/>
    </source>
</evidence>
<organism evidence="3 4">
    <name type="scientific">Actinoplanes couchii</name>
    <dbReference type="NCBI Taxonomy" id="403638"/>
    <lineage>
        <taxon>Bacteria</taxon>
        <taxon>Bacillati</taxon>
        <taxon>Actinomycetota</taxon>
        <taxon>Actinomycetes</taxon>
        <taxon>Micromonosporales</taxon>
        <taxon>Micromonosporaceae</taxon>
        <taxon>Actinoplanes</taxon>
    </lineage>
</organism>
<dbReference type="EMBL" id="BOMG01000021">
    <property type="protein sequence ID" value="GID52543.1"/>
    <property type="molecule type" value="Genomic_DNA"/>
</dbReference>
<dbReference type="InterPro" id="IPR027417">
    <property type="entry name" value="P-loop_NTPase"/>
</dbReference>
<dbReference type="InterPro" id="IPR011990">
    <property type="entry name" value="TPR-like_helical_dom_sf"/>
</dbReference>
<dbReference type="PRINTS" id="PR00364">
    <property type="entry name" value="DISEASERSIST"/>
</dbReference>
<dbReference type="PANTHER" id="PTHR47691:SF3">
    <property type="entry name" value="HTH-TYPE TRANSCRIPTIONAL REGULATOR RV0890C-RELATED"/>
    <property type="match status" value="1"/>
</dbReference>
<dbReference type="Gene3D" id="3.40.50.300">
    <property type="entry name" value="P-loop containing nucleotide triphosphate hydrolases"/>
    <property type="match status" value="1"/>
</dbReference>
<reference evidence="3 4" key="1">
    <citation type="submission" date="2021-01" db="EMBL/GenBank/DDBJ databases">
        <title>Whole genome shotgun sequence of Actinoplanes couchii NBRC 106145.</title>
        <authorList>
            <person name="Komaki H."/>
            <person name="Tamura T."/>
        </authorList>
    </citation>
    <scope>NUCLEOTIDE SEQUENCE [LARGE SCALE GENOMIC DNA]</scope>
    <source>
        <strain evidence="3 4">NBRC 106145</strain>
    </source>
</reference>
<sequence>MTPGRFVTSRRYRVRVFGERLRELRLVSGLTLEGLAESSGVSVRAISDMERGLSRAPWPRTVKALVTALGHPDAGSLTALARRSRPAGRRRPAGPPRADPFFTGRREPLARIAAHAAGSTPVAVVHGPPGVGKSALALRLAEQHADLFPDGRFHLDLGGDGEPAGVAALQNTLLRALAVSPRQIAADPTERTGQLRDVLRQRRCLIILDDATDEAQVRPLLPASGRSLVLITSRRALGGLEAVLRIALDPFTPAESAELLRTVSGPDRGTDEEVARVARLCGHLPLALRIAGRPGDSMAGLATRLADADRRLSALGVETAFAVSYRRLPEPARLLFRRTAHLAPGPFSAATAAVLAECEPDDAEDVLEELAKRGLVRPDGFDRYRLHDLLRLFAADRLRAEEPAELRAAVRQRLHRWSTDTMVAAGPWFTAYGDRARYVQAMVTLGVLHESRGRGAAAVAQYQRALDELDRRPLPPGPHRIARVTASVCLARALGDCGRWAEARSTAEQAWPAAAGSPLRGQAAMVLGWACAATGDSVRAQALLREASTVLPDVLHGLPQAPLLGWEQ</sequence>
<dbReference type="SUPFAM" id="SSF52540">
    <property type="entry name" value="P-loop containing nucleoside triphosphate hydrolases"/>
    <property type="match status" value="1"/>
</dbReference>
<dbReference type="SMART" id="SM00382">
    <property type="entry name" value="AAA"/>
    <property type="match status" value="1"/>
</dbReference>
<evidence type="ECO:0000256" key="1">
    <source>
        <dbReference type="SAM" id="MobiDB-lite"/>
    </source>
</evidence>
<dbReference type="SMART" id="SM00530">
    <property type="entry name" value="HTH_XRE"/>
    <property type="match status" value="1"/>
</dbReference>
<keyword evidence="4" id="KW-1185">Reference proteome</keyword>
<proteinExistence type="predicted"/>
<dbReference type="InterPro" id="IPR036388">
    <property type="entry name" value="WH-like_DNA-bd_sf"/>
</dbReference>
<feature type="region of interest" description="Disordered" evidence="1">
    <location>
        <begin position="76"/>
        <end position="103"/>
    </location>
</feature>
<feature type="compositionally biased region" description="Basic residues" evidence="1">
    <location>
        <begin position="82"/>
        <end position="92"/>
    </location>
</feature>
<comment type="caution">
    <text evidence="3">The sequence shown here is derived from an EMBL/GenBank/DDBJ whole genome shotgun (WGS) entry which is preliminary data.</text>
</comment>
<dbReference type="InterPro" id="IPR003593">
    <property type="entry name" value="AAA+_ATPase"/>
</dbReference>
<gene>
    <name evidence="3" type="ORF">Aco03nite_009470</name>
</gene>
<dbReference type="CDD" id="cd00093">
    <property type="entry name" value="HTH_XRE"/>
    <property type="match status" value="1"/>
</dbReference>
<dbReference type="PROSITE" id="PS50943">
    <property type="entry name" value="HTH_CROC1"/>
    <property type="match status" value="1"/>
</dbReference>
<name>A0ABQ3X1Z9_9ACTN</name>
<protein>
    <recommendedName>
        <fullName evidence="2">HTH cro/C1-type domain-containing protein</fullName>
    </recommendedName>
</protein>
<feature type="domain" description="HTH cro/C1-type" evidence="2">
    <location>
        <begin position="21"/>
        <end position="77"/>
    </location>
</feature>
<evidence type="ECO:0000313" key="3">
    <source>
        <dbReference type="EMBL" id="GID52543.1"/>
    </source>
</evidence>
<dbReference type="InterPro" id="IPR002182">
    <property type="entry name" value="NB-ARC"/>
</dbReference>
<accession>A0ABQ3X1Z9</accession>
<dbReference type="SUPFAM" id="SSF47413">
    <property type="entry name" value="lambda repressor-like DNA-binding domains"/>
    <property type="match status" value="1"/>
</dbReference>
<dbReference type="Gene3D" id="1.10.260.40">
    <property type="entry name" value="lambda repressor-like DNA-binding domains"/>
    <property type="match status" value="1"/>
</dbReference>
<dbReference type="SUPFAM" id="SSF48452">
    <property type="entry name" value="TPR-like"/>
    <property type="match status" value="1"/>
</dbReference>
<dbReference type="Gene3D" id="1.10.10.10">
    <property type="entry name" value="Winged helix-like DNA-binding domain superfamily/Winged helix DNA-binding domain"/>
    <property type="match status" value="1"/>
</dbReference>
<dbReference type="PANTHER" id="PTHR47691">
    <property type="entry name" value="REGULATOR-RELATED"/>
    <property type="match status" value="1"/>
</dbReference>
<dbReference type="InterPro" id="IPR010982">
    <property type="entry name" value="Lambda_DNA-bd_dom_sf"/>
</dbReference>